<dbReference type="PANTHER" id="PTHR43045:SF1">
    <property type="entry name" value="SHIKIMATE TRANSPORTER"/>
    <property type="match status" value="1"/>
</dbReference>
<comment type="caution">
    <text evidence="9">The sequence shown here is derived from an EMBL/GenBank/DDBJ whole genome shotgun (WGS) entry which is preliminary data.</text>
</comment>
<feature type="domain" description="Major facilitator superfamily (MFS) profile" evidence="8">
    <location>
        <begin position="21"/>
        <end position="436"/>
    </location>
</feature>
<evidence type="ECO:0000256" key="3">
    <source>
        <dbReference type="ARBA" id="ARBA00022475"/>
    </source>
</evidence>
<name>A0A158DZQ2_9BURK</name>
<evidence type="ECO:0000256" key="1">
    <source>
        <dbReference type="ARBA" id="ARBA00004651"/>
    </source>
</evidence>
<keyword evidence="3" id="KW-1003">Cell membrane</keyword>
<evidence type="ECO:0000256" key="5">
    <source>
        <dbReference type="ARBA" id="ARBA00022989"/>
    </source>
</evidence>
<evidence type="ECO:0000313" key="10">
    <source>
        <dbReference type="Proteomes" id="UP000054911"/>
    </source>
</evidence>
<sequence>MYSTNAVIDTPAVRPGTHRRLIMSTILGTTIEFFDVYIYGLAAGLYFAHQFFPSISPTIGVIASFGTLASGFLIRPLGGIIGGHFGDRYGRKKVLVASMITMGVATFLVGVLPTYSVIGIWAPVLLILARLAQGLGAGAEWGGGVLMLVEHMSKNRRGYWGSFANFGIWLGIAIGTLIFAAITRLPEETQYWIWRLPFLASAALVFVGLWVRLGVSETPVFLKAEEKAAEAKRERLPIAELFGKHKKATIIAIFIATGACSYQIYGTFATSYSRALHLPVSTILLFQFVNGFVAMGLTVFFGWLSDKTGRRVLAIIGSVLVVPAMYLLFWSLNNAYLPLVLASLILLEIGHSMVYGPMGAFLSELFDTRTRYTGVSIAYQIGAGAISGLGPLIASTILASAGGAPNVYAVPLIVVVTGSLTIIGALLAPERAGRDLPL</sequence>
<dbReference type="Proteomes" id="UP000054911">
    <property type="component" value="Unassembled WGS sequence"/>
</dbReference>
<evidence type="ECO:0000256" key="7">
    <source>
        <dbReference type="SAM" id="Phobius"/>
    </source>
</evidence>
<dbReference type="InterPro" id="IPR036259">
    <property type="entry name" value="MFS_trans_sf"/>
</dbReference>
<dbReference type="EMBL" id="FCOE02000056">
    <property type="protein sequence ID" value="SAL00058.1"/>
    <property type="molecule type" value="Genomic_DNA"/>
</dbReference>
<dbReference type="InterPro" id="IPR020846">
    <property type="entry name" value="MFS_dom"/>
</dbReference>
<proteinExistence type="predicted"/>
<feature type="transmembrane region" description="Helical" evidence="7">
    <location>
        <begin position="248"/>
        <end position="265"/>
    </location>
</feature>
<feature type="transmembrane region" description="Helical" evidence="7">
    <location>
        <begin position="194"/>
        <end position="213"/>
    </location>
</feature>
<dbReference type="RefSeq" id="WP_087131959.1">
    <property type="nucleotide sequence ID" value="NZ_FCOE02000056.1"/>
</dbReference>
<dbReference type="PROSITE" id="PS50850">
    <property type="entry name" value="MFS"/>
    <property type="match status" value="1"/>
</dbReference>
<keyword evidence="6 7" id="KW-0472">Membrane</keyword>
<dbReference type="InterPro" id="IPR011701">
    <property type="entry name" value="MFS"/>
</dbReference>
<keyword evidence="4 7" id="KW-0812">Transmembrane</keyword>
<gene>
    <name evidence="9" type="ORF">AWB80_07776</name>
</gene>
<feature type="transmembrane region" description="Helical" evidence="7">
    <location>
        <begin position="285"/>
        <end position="305"/>
    </location>
</feature>
<dbReference type="Gene3D" id="1.20.1250.20">
    <property type="entry name" value="MFS general substrate transporter like domains"/>
    <property type="match status" value="2"/>
</dbReference>
<dbReference type="Pfam" id="PF07690">
    <property type="entry name" value="MFS_1"/>
    <property type="match status" value="1"/>
</dbReference>
<feature type="transmembrane region" description="Helical" evidence="7">
    <location>
        <begin position="312"/>
        <end position="329"/>
    </location>
</feature>
<evidence type="ECO:0000259" key="8">
    <source>
        <dbReference type="PROSITE" id="PS50850"/>
    </source>
</evidence>
<feature type="transmembrane region" description="Helical" evidence="7">
    <location>
        <begin position="21"/>
        <end position="48"/>
    </location>
</feature>
<dbReference type="GO" id="GO:0005886">
    <property type="term" value="C:plasma membrane"/>
    <property type="evidence" value="ECO:0007669"/>
    <property type="project" value="UniProtKB-SubCell"/>
</dbReference>
<feature type="transmembrane region" description="Helical" evidence="7">
    <location>
        <begin position="377"/>
        <end position="401"/>
    </location>
</feature>
<feature type="transmembrane region" description="Helical" evidence="7">
    <location>
        <begin position="118"/>
        <end position="138"/>
    </location>
</feature>
<evidence type="ECO:0000256" key="4">
    <source>
        <dbReference type="ARBA" id="ARBA00022692"/>
    </source>
</evidence>
<keyword evidence="2" id="KW-0813">Transport</keyword>
<comment type="subcellular location">
    <subcellularLocation>
        <location evidence="1">Cell membrane</location>
        <topology evidence="1">Multi-pass membrane protein</topology>
    </subcellularLocation>
</comment>
<evidence type="ECO:0000256" key="2">
    <source>
        <dbReference type="ARBA" id="ARBA00022448"/>
    </source>
</evidence>
<organism evidence="9 10">
    <name type="scientific">Caballeronia pedi</name>
    <dbReference type="NCBI Taxonomy" id="1777141"/>
    <lineage>
        <taxon>Bacteria</taxon>
        <taxon>Pseudomonadati</taxon>
        <taxon>Pseudomonadota</taxon>
        <taxon>Betaproteobacteria</taxon>
        <taxon>Burkholderiales</taxon>
        <taxon>Burkholderiaceae</taxon>
        <taxon>Caballeronia</taxon>
    </lineage>
</organism>
<feature type="transmembrane region" description="Helical" evidence="7">
    <location>
        <begin position="335"/>
        <end position="356"/>
    </location>
</feature>
<evidence type="ECO:0000313" key="9">
    <source>
        <dbReference type="EMBL" id="SAL00058.1"/>
    </source>
</evidence>
<accession>A0A158DZQ2</accession>
<reference evidence="9" key="1">
    <citation type="submission" date="2016-01" db="EMBL/GenBank/DDBJ databases">
        <authorList>
            <person name="Peeters C."/>
        </authorList>
    </citation>
    <scope>NUCLEOTIDE SEQUENCE [LARGE SCALE GENOMIC DNA]</scope>
    <source>
        <strain evidence="9">LMG 29323</strain>
    </source>
</reference>
<feature type="transmembrane region" description="Helical" evidence="7">
    <location>
        <begin position="94"/>
        <end position="112"/>
    </location>
</feature>
<evidence type="ECO:0000256" key="6">
    <source>
        <dbReference type="ARBA" id="ARBA00023136"/>
    </source>
</evidence>
<feature type="transmembrane region" description="Helical" evidence="7">
    <location>
        <begin position="407"/>
        <end position="428"/>
    </location>
</feature>
<dbReference type="STRING" id="1777141.AWB80_07776"/>
<feature type="transmembrane region" description="Helical" evidence="7">
    <location>
        <begin position="54"/>
        <end position="74"/>
    </location>
</feature>
<dbReference type="AlphaFoldDB" id="A0A158DZQ2"/>
<dbReference type="SUPFAM" id="SSF103473">
    <property type="entry name" value="MFS general substrate transporter"/>
    <property type="match status" value="1"/>
</dbReference>
<dbReference type="OrthoDB" id="6766492at2"/>
<dbReference type="GO" id="GO:0022857">
    <property type="term" value="F:transmembrane transporter activity"/>
    <property type="evidence" value="ECO:0007669"/>
    <property type="project" value="InterPro"/>
</dbReference>
<keyword evidence="5 7" id="KW-1133">Transmembrane helix</keyword>
<keyword evidence="10" id="KW-1185">Reference proteome</keyword>
<feature type="transmembrane region" description="Helical" evidence="7">
    <location>
        <begin position="159"/>
        <end position="182"/>
    </location>
</feature>
<protein>
    <submittedName>
        <fullName evidence="9">MFS transporter</fullName>
    </submittedName>
</protein>
<dbReference type="PANTHER" id="PTHR43045">
    <property type="entry name" value="SHIKIMATE TRANSPORTER"/>
    <property type="match status" value="1"/>
</dbReference>